<gene>
    <name evidence="2" type="ORF">SEA_WEISS13_10</name>
</gene>
<name>A0A0Y0AD99_9CAUD</name>
<feature type="compositionally biased region" description="Low complexity" evidence="1">
    <location>
        <begin position="42"/>
        <end position="54"/>
    </location>
</feature>
<feature type="region of interest" description="Disordered" evidence="1">
    <location>
        <begin position="1"/>
        <end position="123"/>
    </location>
</feature>
<evidence type="ECO:0000313" key="2">
    <source>
        <dbReference type="EMBL" id="AMB17224.1"/>
    </source>
</evidence>
<evidence type="ECO:0000256" key="1">
    <source>
        <dbReference type="SAM" id="MobiDB-lite"/>
    </source>
</evidence>
<protein>
    <submittedName>
        <fullName evidence="2">Uncharacterized protein</fullName>
    </submittedName>
</protein>
<dbReference type="Proteomes" id="UP000224265">
    <property type="component" value="Segment"/>
</dbReference>
<sequence>MATAKQKAAARKNLEKARAARAKKAQGKAIAAAKAEGRSKRASAAATRRANASVSDKDFKAIMRGEKKSSASSKSHPMRAHDAPGKGNKPVKASKKAAKAAMIKADQERRAKRRAEKGSAPVAKSAVMGITRGVYAGKSRASVDKIYSAAGYKVKK</sequence>
<organism evidence="2 3">
    <name type="scientific">Mycobacterium phage Weiss13</name>
    <dbReference type="NCBI Taxonomy" id="1784843"/>
    <lineage>
        <taxon>Viruses</taxon>
        <taxon>Duplodnaviria</taxon>
        <taxon>Heunggongvirae</taxon>
        <taxon>Uroviricota</taxon>
        <taxon>Caudoviricetes</taxon>
        <taxon>Papyrusvirus</taxon>
        <taxon>Papyrusvirus send513</taxon>
    </lineage>
</organism>
<evidence type="ECO:0000313" key="3">
    <source>
        <dbReference type="Proteomes" id="UP000224265"/>
    </source>
</evidence>
<accession>A0A0Y0AD99</accession>
<feature type="compositionally biased region" description="Basic and acidic residues" evidence="1">
    <location>
        <begin position="55"/>
        <end position="69"/>
    </location>
</feature>
<proteinExistence type="predicted"/>
<dbReference type="EMBL" id="KT591076">
    <property type="protein sequence ID" value="AMB17224.1"/>
    <property type="molecule type" value="Genomic_DNA"/>
</dbReference>
<reference evidence="2 3" key="1">
    <citation type="submission" date="2015-08" db="EMBL/GenBank/DDBJ databases">
        <authorList>
            <person name="Adams C.A."/>
            <person name="Ardeshna N.S."/>
            <person name="Badithe A.V."/>
            <person name="Badrani J.H."/>
            <person name="Birkholz E.A."/>
            <person name="Butler M."/>
            <person name="Chu A."/>
            <person name="Farmer C.N."/>
            <person name="Frischer G.M."/>
            <person name="Hsieh L.Y."/>
            <person name="Jackson K.B."/>
            <person name="Kagy D.N."/>
            <person name="Kendall J.C."/>
            <person name="Lin C.Y."/>
            <person name="Morgan M.N."/>
            <person name="Nachnani R."/>
            <person name="Nadeau S.M."/>
            <person name="Parikh M."/>
            <person name="Perez M.V."/>
            <person name="Peters C.E."/>
            <person name="Pogliano J."/>
            <person name="Popescu N.I."/>
            <person name="Shiao R."/>
            <person name="Song C.L."/>
            <person name="Ting J.M."/>
            <person name="Udani D.R."/>
            <person name="Waller L.B."/>
            <person name="Wang A.Y."/>
            <person name="Wu C.E."/>
            <person name="Yang A.B."/>
            <person name="Yao J."/>
            <person name="Zhang B.H."/>
            <person name="Anders K.R."/>
            <person name="Bradley K.W."/>
            <person name="Asai D.J."/>
            <person name="Bowman C.A."/>
            <person name="Russell D.A."/>
            <person name="Pope W.H."/>
            <person name="Jacobs-Sera D."/>
            <person name="Hendrix R.W."/>
            <person name="Hatfull G.F."/>
        </authorList>
    </citation>
    <scope>NUCLEOTIDE SEQUENCE [LARGE SCALE GENOMIC DNA]</scope>
</reference>